<keyword evidence="3" id="KW-1185">Reference proteome</keyword>
<sequence length="111" mass="12973">MNEYTRKRQQRGQQQVRQLSIAVTLITTLMILVFHDYKVAISTSLKLLINPIRFIVSTQWLLIIAVSVMSASIGYILGRRQIQVQTNRVQIELICTRVWIQFLRRDPNGNF</sequence>
<organism evidence="2 3">
    <name type="scientific">Planktothrix paucivesiculata PCC 9631</name>
    <dbReference type="NCBI Taxonomy" id="671071"/>
    <lineage>
        <taxon>Bacteria</taxon>
        <taxon>Bacillati</taxon>
        <taxon>Cyanobacteriota</taxon>
        <taxon>Cyanophyceae</taxon>
        <taxon>Oscillatoriophycideae</taxon>
        <taxon>Oscillatoriales</taxon>
        <taxon>Microcoleaceae</taxon>
        <taxon>Planktothrix</taxon>
    </lineage>
</organism>
<comment type="caution">
    <text evidence="2">The sequence shown here is derived from an EMBL/GenBank/DDBJ whole genome shotgun (WGS) entry which is preliminary data.</text>
</comment>
<evidence type="ECO:0000313" key="3">
    <source>
        <dbReference type="Proteomes" id="UP000182190"/>
    </source>
</evidence>
<evidence type="ECO:0000313" key="2">
    <source>
        <dbReference type="EMBL" id="VXD17011.1"/>
    </source>
</evidence>
<reference evidence="2" key="1">
    <citation type="submission" date="2019-10" db="EMBL/GenBank/DDBJ databases">
        <authorList>
            <consortium name="Genoscope - CEA"/>
            <person name="William W."/>
        </authorList>
    </citation>
    <scope>NUCLEOTIDE SEQUENCE [LARGE SCALE GENOMIC DNA]</scope>
    <source>
        <strain evidence="2">BBR_PRJEB10994</strain>
    </source>
</reference>
<dbReference type="RefSeq" id="WP_083616900.1">
    <property type="nucleotide sequence ID" value="NZ_LR734992.1"/>
</dbReference>
<keyword evidence="1" id="KW-0472">Membrane</keyword>
<gene>
    <name evidence="2" type="ORF">PL9631_250137</name>
</gene>
<protein>
    <submittedName>
        <fullName evidence="2">Uncharacterized protein</fullName>
    </submittedName>
</protein>
<proteinExistence type="predicted"/>
<dbReference type="OrthoDB" id="9837295at2"/>
<feature type="transmembrane region" description="Helical" evidence="1">
    <location>
        <begin position="60"/>
        <end position="78"/>
    </location>
</feature>
<name>A0A7Z9BR65_9CYAN</name>
<keyword evidence="1" id="KW-0812">Transmembrane</keyword>
<evidence type="ECO:0000256" key="1">
    <source>
        <dbReference type="SAM" id="Phobius"/>
    </source>
</evidence>
<dbReference type="Proteomes" id="UP000182190">
    <property type="component" value="Unassembled WGS sequence"/>
</dbReference>
<accession>A0A7Z9BR65</accession>
<keyword evidence="1" id="KW-1133">Transmembrane helix</keyword>
<feature type="transmembrane region" description="Helical" evidence="1">
    <location>
        <begin position="21"/>
        <end position="40"/>
    </location>
</feature>
<dbReference type="EMBL" id="CZCS02000163">
    <property type="protein sequence ID" value="VXD17011.1"/>
    <property type="molecule type" value="Genomic_DNA"/>
</dbReference>
<dbReference type="AlphaFoldDB" id="A0A7Z9BR65"/>